<sequence>MKNYSSSPRLNNHSASHSTDRNSRKGFWLSVLGLRFSLRDYGFCMATLLLFCLGSLFYQLNGGPPKVLLEIRQYLGKLRSPSSRFP</sequence>
<feature type="region of interest" description="Disordered" evidence="1">
    <location>
        <begin position="1"/>
        <end position="22"/>
    </location>
</feature>
<keyword evidence="4" id="KW-1185">Reference proteome</keyword>
<keyword evidence="2" id="KW-0812">Transmembrane</keyword>
<evidence type="ECO:0000313" key="4">
    <source>
        <dbReference type="Proteomes" id="UP001558613"/>
    </source>
</evidence>
<gene>
    <name evidence="3" type="ORF">QQF64_016024</name>
</gene>
<keyword evidence="2" id="KW-0472">Membrane</keyword>
<feature type="transmembrane region" description="Helical" evidence="2">
    <location>
        <begin position="41"/>
        <end position="60"/>
    </location>
</feature>
<evidence type="ECO:0000256" key="1">
    <source>
        <dbReference type="SAM" id="MobiDB-lite"/>
    </source>
</evidence>
<name>A0ABR3LNB7_9TELE</name>
<accession>A0ABR3LNB7</accession>
<evidence type="ECO:0000256" key="2">
    <source>
        <dbReference type="SAM" id="Phobius"/>
    </source>
</evidence>
<protein>
    <submittedName>
        <fullName evidence="3">Uncharacterized protein</fullName>
    </submittedName>
</protein>
<dbReference type="EMBL" id="JAYMGO010000020">
    <property type="protein sequence ID" value="KAL1253795.1"/>
    <property type="molecule type" value="Genomic_DNA"/>
</dbReference>
<comment type="caution">
    <text evidence="3">The sequence shown here is derived from an EMBL/GenBank/DDBJ whole genome shotgun (WGS) entry which is preliminary data.</text>
</comment>
<proteinExistence type="predicted"/>
<organism evidence="3 4">
    <name type="scientific">Cirrhinus molitorella</name>
    <name type="common">mud carp</name>
    <dbReference type="NCBI Taxonomy" id="172907"/>
    <lineage>
        <taxon>Eukaryota</taxon>
        <taxon>Metazoa</taxon>
        <taxon>Chordata</taxon>
        <taxon>Craniata</taxon>
        <taxon>Vertebrata</taxon>
        <taxon>Euteleostomi</taxon>
        <taxon>Actinopterygii</taxon>
        <taxon>Neopterygii</taxon>
        <taxon>Teleostei</taxon>
        <taxon>Ostariophysi</taxon>
        <taxon>Cypriniformes</taxon>
        <taxon>Cyprinidae</taxon>
        <taxon>Labeoninae</taxon>
        <taxon>Labeonini</taxon>
        <taxon>Cirrhinus</taxon>
    </lineage>
</organism>
<keyword evidence="2" id="KW-1133">Transmembrane helix</keyword>
<dbReference type="Proteomes" id="UP001558613">
    <property type="component" value="Unassembled WGS sequence"/>
</dbReference>
<feature type="compositionally biased region" description="Polar residues" evidence="1">
    <location>
        <begin position="1"/>
        <end position="17"/>
    </location>
</feature>
<reference evidence="3 4" key="1">
    <citation type="submission" date="2023-09" db="EMBL/GenBank/DDBJ databases">
        <authorList>
            <person name="Wang M."/>
        </authorList>
    </citation>
    <scope>NUCLEOTIDE SEQUENCE [LARGE SCALE GENOMIC DNA]</scope>
    <source>
        <strain evidence="3">GT-2023</strain>
        <tissue evidence="3">Liver</tissue>
    </source>
</reference>
<evidence type="ECO:0000313" key="3">
    <source>
        <dbReference type="EMBL" id="KAL1253795.1"/>
    </source>
</evidence>